<organism evidence="3 4">
    <name type="scientific">Lacisediminihabitans changchengi</name>
    <dbReference type="NCBI Taxonomy" id="2787634"/>
    <lineage>
        <taxon>Bacteria</taxon>
        <taxon>Bacillati</taxon>
        <taxon>Actinomycetota</taxon>
        <taxon>Actinomycetes</taxon>
        <taxon>Micrococcales</taxon>
        <taxon>Microbacteriaceae</taxon>
        <taxon>Lacisediminihabitans</taxon>
    </lineage>
</organism>
<evidence type="ECO:0000313" key="3">
    <source>
        <dbReference type="EMBL" id="MBK4346425.1"/>
    </source>
</evidence>
<comment type="caution">
    <text evidence="3">The sequence shown here is derived from an EMBL/GenBank/DDBJ whole genome shotgun (WGS) entry which is preliminary data.</text>
</comment>
<dbReference type="InterPro" id="IPR043777">
    <property type="entry name" value="DUF5719"/>
</dbReference>
<proteinExistence type="predicted"/>
<dbReference type="RefSeq" id="WP_200554756.1">
    <property type="nucleotide sequence ID" value="NZ_JAEPES010000001.1"/>
</dbReference>
<sequence>MADPDDELAPESPLAGEPVGDTLATDDFVGVRSTDDDEWVEPKQKLGARGVVVLSARVLVGAIGTAAAAAAILGATFLPWPQHTVAVPSERVTPVSTQQQRVCAGPLLRLGDDTGAAATQASSFGRPTVRSAANRDSVRAAALPTTENSTGVAPMVLSVPASSKPVLFAGSQAQVAASGDIVGFAAAECSVGTADSWLVGGSTETGRTTLITLSNPSEVSATVSLTTYSAQGIVVGTGTDGIVVPAGSERVFSLAAFAPGVDAPVVHVESRGGPIVANLQQTVVRTLEPGGVDIIGATTAPSTETTIPGIVIANSAATFARQSEAGSGDLTSVIRLLVPGTTDAHAEIAIEPQNAPDSVVTTARLTLRAGMVTEVPLGSYPDGSYTVRVTTDEPVVAAARTSTVGTGRSSDFAWFSAAAAQNGKSELAIAPGPAATLSLASVATSAVTVTLTPTVGAPIVTTLGARGASAIPVTPGETYSLSATGRVAVSVSYLGDGQLASFAASAPTPVSTPIRVFG</sequence>
<reference evidence="3" key="1">
    <citation type="submission" date="2021-01" db="EMBL/GenBank/DDBJ databases">
        <title>Lacisediminihabitans sp. nov. strain G11-30, isolated from Antarctic Soil.</title>
        <authorList>
            <person name="Li J."/>
        </authorList>
    </citation>
    <scope>NUCLEOTIDE SEQUENCE</scope>
    <source>
        <strain evidence="3">G11-30</strain>
    </source>
</reference>
<keyword evidence="2" id="KW-0472">Membrane</keyword>
<accession>A0A934W3E3</accession>
<evidence type="ECO:0000313" key="4">
    <source>
        <dbReference type="Proteomes" id="UP000636458"/>
    </source>
</evidence>
<dbReference type="AlphaFoldDB" id="A0A934W3E3"/>
<evidence type="ECO:0008006" key="5">
    <source>
        <dbReference type="Google" id="ProtNLM"/>
    </source>
</evidence>
<feature type="transmembrane region" description="Helical" evidence="2">
    <location>
        <begin position="58"/>
        <end position="80"/>
    </location>
</feature>
<dbReference type="EMBL" id="JAEPES010000001">
    <property type="protein sequence ID" value="MBK4346425.1"/>
    <property type="molecule type" value="Genomic_DNA"/>
</dbReference>
<dbReference type="Proteomes" id="UP000636458">
    <property type="component" value="Unassembled WGS sequence"/>
</dbReference>
<evidence type="ECO:0000256" key="1">
    <source>
        <dbReference type="SAM" id="MobiDB-lite"/>
    </source>
</evidence>
<dbReference type="Pfam" id="PF18986">
    <property type="entry name" value="DUF5719"/>
    <property type="match status" value="1"/>
</dbReference>
<keyword evidence="2" id="KW-0812">Transmembrane</keyword>
<name>A0A934W3E3_9MICO</name>
<protein>
    <recommendedName>
        <fullName evidence="5">Large extracellular alpha-helical protein</fullName>
    </recommendedName>
</protein>
<feature type="region of interest" description="Disordered" evidence="1">
    <location>
        <begin position="1"/>
        <end position="24"/>
    </location>
</feature>
<evidence type="ECO:0000256" key="2">
    <source>
        <dbReference type="SAM" id="Phobius"/>
    </source>
</evidence>
<gene>
    <name evidence="3" type="ORF">IV501_02150</name>
</gene>
<keyword evidence="4" id="KW-1185">Reference proteome</keyword>
<keyword evidence="2" id="KW-1133">Transmembrane helix</keyword>